<dbReference type="Proteomes" id="UP001172082">
    <property type="component" value="Unassembled WGS sequence"/>
</dbReference>
<comment type="caution">
    <text evidence="3">The sequence shown here is derived from an EMBL/GenBank/DDBJ whole genome shotgun (WGS) entry which is preliminary data.</text>
</comment>
<protein>
    <submittedName>
        <fullName evidence="3">Thioesterase family protein</fullName>
        <ecNumber evidence="3">3.1.2.-</ecNumber>
    </submittedName>
</protein>
<dbReference type="PANTHER" id="PTHR31793:SF27">
    <property type="entry name" value="NOVEL THIOESTERASE SUPERFAMILY DOMAIN AND SAPOSIN A-TYPE DOMAIN CONTAINING PROTEIN (0610012H03RIK)"/>
    <property type="match status" value="1"/>
</dbReference>
<dbReference type="PANTHER" id="PTHR31793">
    <property type="entry name" value="4-HYDROXYBENZOYL-COA THIOESTERASE FAMILY MEMBER"/>
    <property type="match status" value="1"/>
</dbReference>
<dbReference type="PIRSF" id="PIRSF003230">
    <property type="entry name" value="YbgC"/>
    <property type="match status" value="1"/>
</dbReference>
<dbReference type="InterPro" id="IPR050563">
    <property type="entry name" value="4-hydroxybenzoyl-CoA_TE"/>
</dbReference>
<evidence type="ECO:0000313" key="4">
    <source>
        <dbReference type="Proteomes" id="UP001172082"/>
    </source>
</evidence>
<proteinExistence type="inferred from homology"/>
<dbReference type="Pfam" id="PF13279">
    <property type="entry name" value="4HBT_2"/>
    <property type="match status" value="1"/>
</dbReference>
<dbReference type="NCBIfam" id="TIGR00051">
    <property type="entry name" value="YbgC/FadM family acyl-CoA thioesterase"/>
    <property type="match status" value="1"/>
</dbReference>
<dbReference type="GO" id="GO:0016787">
    <property type="term" value="F:hydrolase activity"/>
    <property type="evidence" value="ECO:0007669"/>
    <property type="project" value="UniProtKB-KW"/>
</dbReference>
<sequence>MYESSTQIRVRYGETDQMAYVYYGNYAMYYEVARVESLRALGFSYKSLEAQGIMLPVLQNSSKFIAPARYDDLLTIKTKIHERPGVRIKFNYEIFNEDDQLIHLGETLLVFVNTETGKPCRPPKKMQELLDPYFV</sequence>
<keyword evidence="2 3" id="KW-0378">Hydrolase</keyword>
<keyword evidence="4" id="KW-1185">Reference proteome</keyword>
<reference evidence="3" key="1">
    <citation type="submission" date="2023-06" db="EMBL/GenBank/DDBJ databases">
        <title>Genomic of Parafulvivirga corallium.</title>
        <authorList>
            <person name="Wang G."/>
        </authorList>
    </citation>
    <scope>NUCLEOTIDE SEQUENCE</scope>
    <source>
        <strain evidence="3">BMA10</strain>
    </source>
</reference>
<dbReference type="InterPro" id="IPR006684">
    <property type="entry name" value="YbgC/YbaW"/>
</dbReference>
<comment type="similarity">
    <text evidence="1">Belongs to the 4-hydroxybenzoyl-CoA thioesterase family.</text>
</comment>
<dbReference type="CDD" id="cd00586">
    <property type="entry name" value="4HBT"/>
    <property type="match status" value="1"/>
</dbReference>
<name>A0ABT8KIZ7_9BACT</name>
<evidence type="ECO:0000256" key="2">
    <source>
        <dbReference type="ARBA" id="ARBA00022801"/>
    </source>
</evidence>
<evidence type="ECO:0000313" key="3">
    <source>
        <dbReference type="EMBL" id="MDN5200691.1"/>
    </source>
</evidence>
<dbReference type="EC" id="3.1.2.-" evidence="3"/>
<dbReference type="EMBL" id="JAUJEA010000001">
    <property type="protein sequence ID" value="MDN5200691.1"/>
    <property type="molecule type" value="Genomic_DNA"/>
</dbReference>
<evidence type="ECO:0000256" key="1">
    <source>
        <dbReference type="ARBA" id="ARBA00005953"/>
    </source>
</evidence>
<organism evidence="3 4">
    <name type="scientific">Splendidivirga corallicola</name>
    <dbReference type="NCBI Taxonomy" id="3051826"/>
    <lineage>
        <taxon>Bacteria</taxon>
        <taxon>Pseudomonadati</taxon>
        <taxon>Bacteroidota</taxon>
        <taxon>Cytophagia</taxon>
        <taxon>Cytophagales</taxon>
        <taxon>Splendidivirgaceae</taxon>
        <taxon>Splendidivirga</taxon>
    </lineage>
</organism>
<dbReference type="InterPro" id="IPR029069">
    <property type="entry name" value="HotDog_dom_sf"/>
</dbReference>
<dbReference type="RefSeq" id="WP_346750713.1">
    <property type="nucleotide sequence ID" value="NZ_JAUJEA010000001.1"/>
</dbReference>
<accession>A0ABT8KIZ7</accession>
<gene>
    <name evidence="3" type="ORF">QQ008_04950</name>
</gene>
<dbReference type="Gene3D" id="3.10.129.10">
    <property type="entry name" value="Hotdog Thioesterase"/>
    <property type="match status" value="1"/>
</dbReference>
<dbReference type="SUPFAM" id="SSF54637">
    <property type="entry name" value="Thioesterase/thiol ester dehydrase-isomerase"/>
    <property type="match status" value="1"/>
</dbReference>